<dbReference type="EMBL" id="CP017675">
    <property type="protein sequence ID" value="APB33967.1"/>
    <property type="molecule type" value="Genomic_DNA"/>
</dbReference>
<dbReference type="Proteomes" id="UP000180235">
    <property type="component" value="Chromosome"/>
</dbReference>
<dbReference type="KEGG" id="glt:GlitD10_1643"/>
<dbReference type="AlphaFoldDB" id="A0A1J0ADI1"/>
<protein>
    <submittedName>
        <fullName evidence="2">Acetyltransferase</fullName>
    </submittedName>
</protein>
<feature type="domain" description="N-acetyltransferase" evidence="1">
    <location>
        <begin position="14"/>
        <end position="163"/>
    </location>
</feature>
<reference evidence="2 3" key="1">
    <citation type="submission" date="2016-10" db="EMBL/GenBank/DDBJ databases">
        <title>Description of Gloeomargarita lithophora gen. nov., sp. nov., a thylakoid-bearing basal-branching cyanobacterium with intracellular carbonates, and proposal for Gloeomargaritales ord. nov.</title>
        <authorList>
            <person name="Moreira D."/>
            <person name="Tavera R."/>
            <person name="Benzerara K."/>
            <person name="Skouri-Panet F."/>
            <person name="Couradeau E."/>
            <person name="Gerard E."/>
            <person name="Loussert C."/>
            <person name="Novelo E."/>
            <person name="Zivanovic Y."/>
            <person name="Lopez-Garcia P."/>
        </authorList>
    </citation>
    <scope>NUCLEOTIDE SEQUENCE [LARGE SCALE GENOMIC DNA]</scope>
    <source>
        <strain evidence="2 3">D10</strain>
    </source>
</reference>
<name>A0A1J0ADI1_9CYAN</name>
<dbReference type="InterPro" id="IPR000182">
    <property type="entry name" value="GNAT_dom"/>
</dbReference>
<dbReference type="RefSeq" id="WP_084111610.1">
    <property type="nucleotide sequence ID" value="NZ_CP017675.1"/>
</dbReference>
<proteinExistence type="predicted"/>
<dbReference type="Pfam" id="PF13302">
    <property type="entry name" value="Acetyltransf_3"/>
    <property type="match status" value="1"/>
</dbReference>
<keyword evidence="3" id="KW-1185">Reference proteome</keyword>
<dbReference type="STRING" id="1188229.GlitD10_1643"/>
<evidence type="ECO:0000313" key="2">
    <source>
        <dbReference type="EMBL" id="APB33967.1"/>
    </source>
</evidence>
<dbReference type="OrthoDB" id="9795206at2"/>
<evidence type="ECO:0000313" key="3">
    <source>
        <dbReference type="Proteomes" id="UP000180235"/>
    </source>
</evidence>
<dbReference type="Gene3D" id="3.40.630.30">
    <property type="match status" value="1"/>
</dbReference>
<dbReference type="InterPro" id="IPR016181">
    <property type="entry name" value="Acyl_CoA_acyltransferase"/>
</dbReference>
<sequence length="175" mass="20209">MSIIETERLIFTHLTLDDVTDTYLSWLVDPEINSYLESRHQEHTMESLYKYVESINHNCNNYFLKIITKNTHEHIGNIKVCTKSYQVADIGIMIGAKNYWGKGIGAESITTITDWAFTDLDLKKLEAGCYEQNLASLRAFLKTGYVVEGFLQSHVVIDKKRYGCFLLGRVFQERL</sequence>
<keyword evidence="2" id="KW-0808">Transferase</keyword>
<dbReference type="PANTHER" id="PTHR43415:SF3">
    <property type="entry name" value="GNAT-FAMILY ACETYLTRANSFERASE"/>
    <property type="match status" value="1"/>
</dbReference>
<dbReference type="PANTHER" id="PTHR43415">
    <property type="entry name" value="SPERMIDINE N(1)-ACETYLTRANSFERASE"/>
    <property type="match status" value="1"/>
</dbReference>
<accession>A0A1J0ADI1</accession>
<dbReference type="GO" id="GO:0016747">
    <property type="term" value="F:acyltransferase activity, transferring groups other than amino-acyl groups"/>
    <property type="evidence" value="ECO:0007669"/>
    <property type="project" value="InterPro"/>
</dbReference>
<evidence type="ECO:0000259" key="1">
    <source>
        <dbReference type="PROSITE" id="PS51186"/>
    </source>
</evidence>
<dbReference type="SUPFAM" id="SSF55729">
    <property type="entry name" value="Acyl-CoA N-acyltransferases (Nat)"/>
    <property type="match status" value="1"/>
</dbReference>
<organism evidence="2 3">
    <name type="scientific">Gloeomargarita lithophora Alchichica-D10</name>
    <dbReference type="NCBI Taxonomy" id="1188229"/>
    <lineage>
        <taxon>Bacteria</taxon>
        <taxon>Bacillati</taxon>
        <taxon>Cyanobacteriota</taxon>
        <taxon>Cyanophyceae</taxon>
        <taxon>Gloeomargaritales</taxon>
        <taxon>Gloeomargaritaceae</taxon>
        <taxon>Gloeomargarita</taxon>
    </lineage>
</organism>
<dbReference type="PROSITE" id="PS51186">
    <property type="entry name" value="GNAT"/>
    <property type="match status" value="1"/>
</dbReference>
<gene>
    <name evidence="2" type="ORF">GlitD10_1643</name>
</gene>